<gene>
    <name evidence="2" type="ORF">DCMF_00525</name>
</gene>
<keyword evidence="3" id="KW-1185">Reference proteome</keyword>
<dbReference type="InterPro" id="IPR018657">
    <property type="entry name" value="LarA-like_N"/>
</dbReference>
<dbReference type="GO" id="GO:0050043">
    <property type="term" value="F:lactate racemase activity"/>
    <property type="evidence" value="ECO:0007669"/>
    <property type="project" value="InterPro"/>
</dbReference>
<name>A0A3G1KM31_FORW1</name>
<accession>A0A3G1KM31</accession>
<evidence type="ECO:0000313" key="2">
    <source>
        <dbReference type="EMBL" id="ATW23481.1"/>
    </source>
</evidence>
<protein>
    <recommendedName>
        <fullName evidence="1">LarA-like N-terminal domain-containing protein</fullName>
    </recommendedName>
</protein>
<evidence type="ECO:0000313" key="3">
    <source>
        <dbReference type="Proteomes" id="UP000323521"/>
    </source>
</evidence>
<reference evidence="2 3" key="1">
    <citation type="submission" date="2016-10" db="EMBL/GenBank/DDBJ databases">
        <title>Complete Genome Sequence of Peptococcaceae strain DCMF.</title>
        <authorList>
            <person name="Edwards R.J."/>
            <person name="Holland S.I."/>
            <person name="Deshpande N.P."/>
            <person name="Wong Y.K."/>
            <person name="Ertan H."/>
            <person name="Manefield M."/>
            <person name="Russell T.L."/>
            <person name="Lee M.J."/>
        </authorList>
    </citation>
    <scope>NUCLEOTIDE SEQUENCE [LARGE SCALE GENOMIC DNA]</scope>
    <source>
        <strain evidence="2 3">DCMF</strain>
    </source>
</reference>
<dbReference type="KEGG" id="fwa:DCMF_00525"/>
<dbReference type="RefSeq" id="WP_148132622.1">
    <property type="nucleotide sequence ID" value="NZ_CP017634.1"/>
</dbReference>
<dbReference type="EMBL" id="CP017634">
    <property type="protein sequence ID" value="ATW23481.1"/>
    <property type="molecule type" value="Genomic_DNA"/>
</dbReference>
<dbReference type="Proteomes" id="UP000323521">
    <property type="component" value="Chromosome"/>
</dbReference>
<dbReference type="OrthoDB" id="9788398at2"/>
<feature type="domain" description="LarA-like N-terminal" evidence="1">
    <location>
        <begin position="20"/>
        <end position="179"/>
    </location>
</feature>
<proteinExistence type="predicted"/>
<evidence type="ECO:0000259" key="1">
    <source>
        <dbReference type="Pfam" id="PF09861"/>
    </source>
</evidence>
<dbReference type="AlphaFoldDB" id="A0A3G1KM31"/>
<sequence>MKFPFFYAVQKLFRQKQISDVVGELDQALQQVEFKSMFTPGERIAITVGSRGIDNLSLIINTLVSRLKLIGALPFIVPAMGSHGGATPEGQLEVLESLGISPETVGAPIISDMAVVDLGKTDNGAIVYMDKNAFEADGIVVVNRIKPHTRFKAENESGLMKMIAVGLGKHKGCIEMHNYGLYPTIVKAARVALAKAPIRLGIGIVENAYDRTARIVAIANQNFESTDACLLKKAKSLMPSLPVDDIDLLVVKEMGKNISGTGMDVNILGRVTSPLLNDVDTPRIKRIVALDLTDASHGNALGMGLADIVPRRLANKINFNATYANVVSAGVLDRGKLPVVLESDKDAIEVALKSIERLDYQKARIVIIRSTLELGNLIVSEEIYRDITNLSDVCLSENRFDLAFDADGNLSNKCFLAP</sequence>
<dbReference type="Pfam" id="PF09861">
    <property type="entry name" value="Lar_N"/>
    <property type="match status" value="1"/>
</dbReference>
<organism evidence="2 3">
    <name type="scientific">Formimonas warabiya</name>
    <dbReference type="NCBI Taxonomy" id="1761012"/>
    <lineage>
        <taxon>Bacteria</taxon>
        <taxon>Bacillati</taxon>
        <taxon>Bacillota</taxon>
        <taxon>Clostridia</taxon>
        <taxon>Eubacteriales</taxon>
        <taxon>Peptococcaceae</taxon>
        <taxon>Candidatus Formimonas</taxon>
    </lineage>
</organism>
<dbReference type="Gene3D" id="3.40.50.11440">
    <property type="match status" value="1"/>
</dbReference>